<keyword evidence="3 4" id="KW-0472">Membrane</keyword>
<feature type="transmembrane region" description="Helical" evidence="4">
    <location>
        <begin position="45"/>
        <end position="68"/>
    </location>
</feature>
<evidence type="ECO:0000256" key="3">
    <source>
        <dbReference type="ARBA" id="ARBA00023136"/>
    </source>
</evidence>
<evidence type="ECO:0000313" key="7">
    <source>
        <dbReference type="Proteomes" id="UP000184144"/>
    </source>
</evidence>
<dbReference type="Pfam" id="PF07690">
    <property type="entry name" value="MFS_1"/>
    <property type="match status" value="1"/>
</dbReference>
<feature type="transmembrane region" description="Helical" evidence="4">
    <location>
        <begin position="210"/>
        <end position="231"/>
    </location>
</feature>
<reference evidence="7" key="1">
    <citation type="submission" date="2016-11" db="EMBL/GenBank/DDBJ databases">
        <authorList>
            <person name="Varghese N."/>
            <person name="Submissions S."/>
        </authorList>
    </citation>
    <scope>NUCLEOTIDE SEQUENCE [LARGE SCALE GENOMIC DNA]</scope>
    <source>
        <strain evidence="7">DSM 100566</strain>
    </source>
</reference>
<keyword evidence="2 4" id="KW-1133">Transmembrane helix</keyword>
<feature type="transmembrane region" description="Helical" evidence="4">
    <location>
        <begin position="326"/>
        <end position="346"/>
    </location>
</feature>
<feature type="transmembrane region" description="Helical" evidence="4">
    <location>
        <begin position="352"/>
        <end position="373"/>
    </location>
</feature>
<evidence type="ECO:0000256" key="1">
    <source>
        <dbReference type="ARBA" id="ARBA00022692"/>
    </source>
</evidence>
<proteinExistence type="predicted"/>
<dbReference type="AlphaFoldDB" id="A0A1M4VNH1"/>
<organism evidence="6 7">
    <name type="scientific">Litoreibacter ascidiaceicola</name>
    <dbReference type="NCBI Taxonomy" id="1486859"/>
    <lineage>
        <taxon>Bacteria</taxon>
        <taxon>Pseudomonadati</taxon>
        <taxon>Pseudomonadota</taxon>
        <taxon>Alphaproteobacteria</taxon>
        <taxon>Rhodobacterales</taxon>
        <taxon>Roseobacteraceae</taxon>
        <taxon>Litoreibacter</taxon>
    </lineage>
</organism>
<sequence length="378" mass="39388">MTSQKTNWVLVFAMLVAGLFAAAQFGKLTLTLPVLRETYPEGGAFVPVLISIVGMVGILLGAVAGSVVARIGVARTLTGALLAGGVLSLLEATLPHITLFAMLRTAEGLSHLAIVVATPTLMASIAADKDRPVVMAIWASFFGISMALTAVFLPSLLALGGLSVVFVAHGAGMLAIAVLLYPLLPKERIAKPVPISYFAEHQTIYSTPRLLIAGGGFVWYTILYISLLAVLPVALNLPVWVITALPLISIVGTLWGGFLGKRFPPDQLVIAGFVLTIGASGIVYLASPSIWPLFGLFFVMALIPAASFAAIPYFNAAPTDRARATGGIAQLGNVGTTAGTPIFVLVFDQAGLAGVCFVMALFCAIGIGCTVLLRARIK</sequence>
<feature type="transmembrane region" description="Helical" evidence="4">
    <location>
        <begin position="237"/>
        <end position="256"/>
    </location>
</feature>
<keyword evidence="1 4" id="KW-0812">Transmembrane</keyword>
<dbReference type="EMBL" id="FQUV01000002">
    <property type="protein sequence ID" value="SHE70362.1"/>
    <property type="molecule type" value="Genomic_DNA"/>
</dbReference>
<feature type="transmembrane region" description="Helical" evidence="4">
    <location>
        <begin position="159"/>
        <end position="181"/>
    </location>
</feature>
<dbReference type="InterPro" id="IPR011701">
    <property type="entry name" value="MFS"/>
</dbReference>
<dbReference type="Proteomes" id="UP000184144">
    <property type="component" value="Unassembled WGS sequence"/>
</dbReference>
<dbReference type="PROSITE" id="PS50850">
    <property type="entry name" value="MFS"/>
    <property type="match status" value="1"/>
</dbReference>
<dbReference type="GO" id="GO:0022857">
    <property type="term" value="F:transmembrane transporter activity"/>
    <property type="evidence" value="ECO:0007669"/>
    <property type="project" value="InterPro"/>
</dbReference>
<evidence type="ECO:0000256" key="4">
    <source>
        <dbReference type="SAM" id="Phobius"/>
    </source>
</evidence>
<feature type="transmembrane region" description="Helical" evidence="4">
    <location>
        <begin position="80"/>
        <end position="103"/>
    </location>
</feature>
<dbReference type="Gene3D" id="1.20.1250.20">
    <property type="entry name" value="MFS general substrate transporter like domains"/>
    <property type="match status" value="1"/>
</dbReference>
<evidence type="ECO:0000259" key="5">
    <source>
        <dbReference type="PROSITE" id="PS50850"/>
    </source>
</evidence>
<protein>
    <submittedName>
        <fullName evidence="6">Predicted arabinose efflux permease, MFS family</fullName>
    </submittedName>
</protein>
<feature type="transmembrane region" description="Helical" evidence="4">
    <location>
        <begin position="293"/>
        <end position="314"/>
    </location>
</feature>
<keyword evidence="7" id="KW-1185">Reference proteome</keyword>
<feature type="transmembrane region" description="Helical" evidence="4">
    <location>
        <begin position="7"/>
        <end position="25"/>
    </location>
</feature>
<evidence type="ECO:0000313" key="6">
    <source>
        <dbReference type="EMBL" id="SHE70362.1"/>
    </source>
</evidence>
<dbReference type="STRING" id="1486859.SAMN05444273_102316"/>
<gene>
    <name evidence="6" type="ORF">SAMN05444273_102316</name>
</gene>
<evidence type="ECO:0000256" key="2">
    <source>
        <dbReference type="ARBA" id="ARBA00022989"/>
    </source>
</evidence>
<feature type="transmembrane region" description="Helical" evidence="4">
    <location>
        <begin position="133"/>
        <end position="153"/>
    </location>
</feature>
<dbReference type="InterPro" id="IPR020846">
    <property type="entry name" value="MFS_dom"/>
</dbReference>
<name>A0A1M4VNH1_9RHOB</name>
<dbReference type="RefSeq" id="WP_073141710.1">
    <property type="nucleotide sequence ID" value="NZ_FQUV01000002.1"/>
</dbReference>
<feature type="domain" description="Major facilitator superfamily (MFS) profile" evidence="5">
    <location>
        <begin position="10"/>
        <end position="378"/>
    </location>
</feature>
<dbReference type="InterPro" id="IPR036259">
    <property type="entry name" value="MFS_trans_sf"/>
</dbReference>
<accession>A0A1M4VNH1</accession>
<feature type="transmembrane region" description="Helical" evidence="4">
    <location>
        <begin position="268"/>
        <end position="287"/>
    </location>
</feature>
<feature type="transmembrane region" description="Helical" evidence="4">
    <location>
        <begin position="109"/>
        <end position="126"/>
    </location>
</feature>
<dbReference type="SUPFAM" id="SSF103473">
    <property type="entry name" value="MFS general substrate transporter"/>
    <property type="match status" value="1"/>
</dbReference>